<name>A0A2W5T8K7_9BACT</name>
<dbReference type="PANTHER" id="PTHR30050:SF4">
    <property type="entry name" value="ATP-BINDING PROTEIN RV3427C IN INSERTION SEQUENCE-RELATED"/>
    <property type="match status" value="1"/>
</dbReference>
<dbReference type="InterPro" id="IPR002611">
    <property type="entry name" value="IstB_ATP-bd"/>
</dbReference>
<protein>
    <submittedName>
        <fullName evidence="2">ATP-binding protein</fullName>
    </submittedName>
</protein>
<dbReference type="CDD" id="cd00009">
    <property type="entry name" value="AAA"/>
    <property type="match status" value="1"/>
</dbReference>
<dbReference type="PIRSF" id="PIRSF003073">
    <property type="entry name" value="DNAC_TnpB_IstB"/>
    <property type="match status" value="1"/>
</dbReference>
<dbReference type="EMBL" id="QFQP01000013">
    <property type="protein sequence ID" value="PZR11850.1"/>
    <property type="molecule type" value="Genomic_DNA"/>
</dbReference>
<reference evidence="2 3" key="1">
    <citation type="submission" date="2017-08" db="EMBL/GenBank/DDBJ databases">
        <title>Infants hospitalized years apart are colonized by the same room-sourced microbial strains.</title>
        <authorList>
            <person name="Brooks B."/>
            <person name="Olm M.R."/>
            <person name="Firek B.A."/>
            <person name="Baker R."/>
            <person name="Thomas B.C."/>
            <person name="Morowitz M.J."/>
            <person name="Banfield J.F."/>
        </authorList>
    </citation>
    <scope>NUCLEOTIDE SEQUENCE [LARGE SCALE GENOMIC DNA]</scope>
    <source>
        <strain evidence="2">S2_003_000_R2_14</strain>
    </source>
</reference>
<dbReference type="SMART" id="SM00382">
    <property type="entry name" value="AAA"/>
    <property type="match status" value="1"/>
</dbReference>
<dbReference type="InterPro" id="IPR003593">
    <property type="entry name" value="AAA+_ATPase"/>
</dbReference>
<evidence type="ECO:0000313" key="2">
    <source>
        <dbReference type="EMBL" id="PZR11850.1"/>
    </source>
</evidence>
<proteinExistence type="predicted"/>
<dbReference type="InterPro" id="IPR028350">
    <property type="entry name" value="DNAC/IstB-like"/>
</dbReference>
<evidence type="ECO:0000259" key="1">
    <source>
        <dbReference type="SMART" id="SM00382"/>
    </source>
</evidence>
<dbReference type="SUPFAM" id="SSF52540">
    <property type="entry name" value="P-loop containing nucleoside triphosphate hydrolases"/>
    <property type="match status" value="1"/>
</dbReference>
<dbReference type="GO" id="GO:0005524">
    <property type="term" value="F:ATP binding"/>
    <property type="evidence" value="ECO:0007669"/>
    <property type="project" value="UniProtKB-KW"/>
</dbReference>
<organism evidence="2 3">
    <name type="scientific">Archangium gephyra</name>
    <dbReference type="NCBI Taxonomy" id="48"/>
    <lineage>
        <taxon>Bacteria</taxon>
        <taxon>Pseudomonadati</taxon>
        <taxon>Myxococcota</taxon>
        <taxon>Myxococcia</taxon>
        <taxon>Myxococcales</taxon>
        <taxon>Cystobacterineae</taxon>
        <taxon>Archangiaceae</taxon>
        <taxon>Archangium</taxon>
    </lineage>
</organism>
<dbReference type="GO" id="GO:0006260">
    <property type="term" value="P:DNA replication"/>
    <property type="evidence" value="ECO:0007669"/>
    <property type="project" value="TreeGrafter"/>
</dbReference>
<dbReference type="Pfam" id="PF01695">
    <property type="entry name" value="IstB_IS21"/>
    <property type="match status" value="1"/>
</dbReference>
<sequence length="257" mass="29128">MTDAISPELKVALRRLKLSRMLDTLPERLTVAKQQKMPIQDFFLLVLGDEVSRRDGLAASMRADRAHLEPDMQFERWDGTAKVTYDQQLLNELMTLRFLDTHHHIAIVGPVGVGKTFIAQALGHVACRRAKSVLALGADEMFKTLKHARLDNSFEAELRKLIAVDLLIVDDFCLDVMDATESRDAHELLRERHRSGSMIITSNRGPDEWLAMFADPVRAQSAIDRFTSNSYDLVIDGESYRKRQKPKLEGAQSKKGR</sequence>
<accession>A0A2W5T8K7</accession>
<dbReference type="AlphaFoldDB" id="A0A2W5T8K7"/>
<keyword evidence="2" id="KW-0067">ATP-binding</keyword>
<keyword evidence="2" id="KW-0547">Nucleotide-binding</keyword>
<comment type="caution">
    <text evidence="2">The sequence shown here is derived from an EMBL/GenBank/DDBJ whole genome shotgun (WGS) entry which is preliminary data.</text>
</comment>
<dbReference type="Proteomes" id="UP000249061">
    <property type="component" value="Unassembled WGS sequence"/>
</dbReference>
<dbReference type="Gene3D" id="3.40.50.300">
    <property type="entry name" value="P-loop containing nucleotide triphosphate hydrolases"/>
    <property type="match status" value="1"/>
</dbReference>
<gene>
    <name evidence="2" type="ORF">DI536_16070</name>
</gene>
<feature type="domain" description="AAA+ ATPase" evidence="1">
    <location>
        <begin position="101"/>
        <end position="227"/>
    </location>
</feature>
<dbReference type="InterPro" id="IPR027417">
    <property type="entry name" value="P-loop_NTPase"/>
</dbReference>
<evidence type="ECO:0000313" key="3">
    <source>
        <dbReference type="Proteomes" id="UP000249061"/>
    </source>
</evidence>
<dbReference type="PANTHER" id="PTHR30050">
    <property type="entry name" value="CHROMOSOMAL REPLICATION INITIATOR PROTEIN DNAA"/>
    <property type="match status" value="1"/>
</dbReference>